<keyword evidence="4" id="KW-0862">Zinc</keyword>
<evidence type="ECO:0000259" key="5">
    <source>
        <dbReference type="SMART" id="SM00249"/>
    </source>
</evidence>
<keyword evidence="1" id="KW-0479">Metal-binding</keyword>
<evidence type="ECO:0000256" key="2">
    <source>
        <dbReference type="ARBA" id="ARBA00022737"/>
    </source>
</evidence>
<dbReference type="InterPro" id="IPR013083">
    <property type="entry name" value="Znf_RING/FYVE/PHD"/>
</dbReference>
<dbReference type="PANTHER" id="PTHR32410:SF216">
    <property type="entry name" value="PHORBOL-ESTER_DAG-TYPE DOMAIN-CONTAINING PROTEIN"/>
    <property type="match status" value="1"/>
</dbReference>
<dbReference type="PANTHER" id="PTHR32410">
    <property type="entry name" value="CYSTEINE/HISTIDINE-RICH C1 DOMAIN FAMILY PROTEIN"/>
    <property type="match status" value="1"/>
</dbReference>
<evidence type="ECO:0000313" key="7">
    <source>
        <dbReference type="Proteomes" id="UP001172457"/>
    </source>
</evidence>
<evidence type="ECO:0000256" key="1">
    <source>
        <dbReference type="ARBA" id="ARBA00022723"/>
    </source>
</evidence>
<dbReference type="SUPFAM" id="SSF57889">
    <property type="entry name" value="Cysteine-rich domain"/>
    <property type="match status" value="3"/>
</dbReference>
<dbReference type="Proteomes" id="UP001172457">
    <property type="component" value="Chromosome 8"/>
</dbReference>
<accession>A0AA38S605</accession>
<dbReference type="InterPro" id="IPR053192">
    <property type="entry name" value="Vacuole_Formation_Reg"/>
</dbReference>
<gene>
    <name evidence="6" type="ORF">OSB04_029598</name>
</gene>
<feature type="domain" description="Zinc finger PHD-type" evidence="5">
    <location>
        <begin position="97"/>
        <end position="168"/>
    </location>
</feature>
<keyword evidence="2" id="KW-0677">Repeat</keyword>
<evidence type="ECO:0000313" key="6">
    <source>
        <dbReference type="EMBL" id="KAJ9536865.1"/>
    </source>
</evidence>
<name>A0AA38S605_9ASTR</name>
<dbReference type="SMART" id="SM00249">
    <property type="entry name" value="PHD"/>
    <property type="match status" value="2"/>
</dbReference>
<dbReference type="InterPro" id="IPR001965">
    <property type="entry name" value="Znf_PHD"/>
</dbReference>
<keyword evidence="7" id="KW-1185">Reference proteome</keyword>
<dbReference type="Pfam" id="PF03107">
    <property type="entry name" value="C1_2"/>
    <property type="match status" value="4"/>
</dbReference>
<dbReference type="AlphaFoldDB" id="A0AA38S605"/>
<evidence type="ECO:0000256" key="3">
    <source>
        <dbReference type="ARBA" id="ARBA00022771"/>
    </source>
</evidence>
<dbReference type="GO" id="GO:0008270">
    <property type="term" value="F:zinc ion binding"/>
    <property type="evidence" value="ECO:0007669"/>
    <property type="project" value="UniProtKB-KW"/>
</dbReference>
<reference evidence="6" key="1">
    <citation type="submission" date="2023-03" db="EMBL/GenBank/DDBJ databases">
        <title>Chromosome-scale reference genome and RAD-based genetic map of yellow starthistle (Centaurea solstitialis) reveal putative structural variation and QTLs associated with invader traits.</title>
        <authorList>
            <person name="Reatini B."/>
            <person name="Cang F.A."/>
            <person name="Jiang Q."/>
            <person name="Mckibben M.T.W."/>
            <person name="Barker M.S."/>
            <person name="Rieseberg L.H."/>
            <person name="Dlugosch K.M."/>
        </authorList>
    </citation>
    <scope>NUCLEOTIDE SEQUENCE</scope>
    <source>
        <strain evidence="6">CAN-66</strain>
        <tissue evidence="6">Leaf</tissue>
    </source>
</reference>
<protein>
    <recommendedName>
        <fullName evidence="5">Zinc finger PHD-type domain-containing protein</fullName>
    </recommendedName>
</protein>
<keyword evidence="3" id="KW-0863">Zinc-finger</keyword>
<organism evidence="6 7">
    <name type="scientific">Centaurea solstitialis</name>
    <name type="common">yellow star-thistle</name>
    <dbReference type="NCBI Taxonomy" id="347529"/>
    <lineage>
        <taxon>Eukaryota</taxon>
        <taxon>Viridiplantae</taxon>
        <taxon>Streptophyta</taxon>
        <taxon>Embryophyta</taxon>
        <taxon>Tracheophyta</taxon>
        <taxon>Spermatophyta</taxon>
        <taxon>Magnoliopsida</taxon>
        <taxon>eudicotyledons</taxon>
        <taxon>Gunneridae</taxon>
        <taxon>Pentapetalae</taxon>
        <taxon>asterids</taxon>
        <taxon>campanulids</taxon>
        <taxon>Asterales</taxon>
        <taxon>Asteraceae</taxon>
        <taxon>Carduoideae</taxon>
        <taxon>Cardueae</taxon>
        <taxon>Centaureinae</taxon>
        <taxon>Centaurea</taxon>
    </lineage>
</organism>
<evidence type="ECO:0000256" key="4">
    <source>
        <dbReference type="ARBA" id="ARBA00022833"/>
    </source>
</evidence>
<dbReference type="Gene3D" id="3.30.40.10">
    <property type="entry name" value="Zinc/RING finger domain, C3HC4 (zinc finger)"/>
    <property type="match status" value="1"/>
</dbReference>
<feature type="domain" description="Zinc finger PHD-type" evidence="5">
    <location>
        <begin position="449"/>
        <end position="519"/>
    </location>
</feature>
<dbReference type="InterPro" id="IPR004146">
    <property type="entry name" value="DC1"/>
</dbReference>
<dbReference type="EMBL" id="JARYMX010000008">
    <property type="protein sequence ID" value="KAJ9536865.1"/>
    <property type="molecule type" value="Genomic_DNA"/>
</dbReference>
<sequence>MGEINHFLHQEHSLKFIEDMKKDVVRVNIGEEDNAKKKDVVYCVGCLEPIEGGSAYGCILCHCFLHKTCAEPTPTINHPLHPLHPLIFMLHIYEYFYCDSCGDNVISKGKVYLCEGCNFGVCLKCGVAAVAAIALKEEASVKLQHEGHPQHTLTLQLRSGTFRCDACHTIRRTTCFINVIVVTSGSTSLLVNASSKLNVIFSDDSSGTSFVEEGVHEFLCFPMSDEFTDPLKLIHLEKKVSLGDDEGATEISHWSHDHPLILNVEPRGNNMPNISCGVPIEVCNGCVRPLSLPYYSCKHGCSFTLHKYCAELPLTLKHQLHPHHSLDLVNTYGDEYYYECDGCFSKGNNFVYKCETCKFYLDVNCGFLPNIIKHNSHKHPLTQVIDPNSGCKACNCESTGISFACKACNFQLDMFCAIQSPHFLTHRYCKGHEIPLTYPPVEDHPEDFYCDICEKEMHPKRPLYHCNKCKNSFHQDCINRIDIFANVKVDGTRTTSYHKHPLTFVRRKKTSSYVCFGCNLDINGRFMLECRTGTCPYRICYRCYLYGFE</sequence>
<comment type="caution">
    <text evidence="6">The sequence shown here is derived from an EMBL/GenBank/DDBJ whole genome shotgun (WGS) entry which is preliminary data.</text>
</comment>
<proteinExistence type="predicted"/>
<dbReference type="InterPro" id="IPR046349">
    <property type="entry name" value="C1-like_sf"/>
</dbReference>